<gene>
    <name evidence="1" type="ORF">KIPB_011011</name>
</gene>
<organism evidence="1 2">
    <name type="scientific">Kipferlia bialata</name>
    <dbReference type="NCBI Taxonomy" id="797122"/>
    <lineage>
        <taxon>Eukaryota</taxon>
        <taxon>Metamonada</taxon>
        <taxon>Carpediemonas-like organisms</taxon>
        <taxon>Kipferlia</taxon>
    </lineage>
</organism>
<comment type="caution">
    <text evidence="1">The sequence shown here is derived from an EMBL/GenBank/DDBJ whole genome shotgun (WGS) entry which is preliminary data.</text>
</comment>
<proteinExistence type="predicted"/>
<feature type="non-terminal residue" evidence="1">
    <location>
        <position position="1"/>
    </location>
</feature>
<dbReference type="EMBL" id="BDIP01004311">
    <property type="protein sequence ID" value="GIQ88701.1"/>
    <property type="molecule type" value="Genomic_DNA"/>
</dbReference>
<reference evidence="1 2" key="1">
    <citation type="journal article" date="2018" name="PLoS ONE">
        <title>The draft genome of Kipferlia bialata reveals reductive genome evolution in fornicate parasites.</title>
        <authorList>
            <person name="Tanifuji G."/>
            <person name="Takabayashi S."/>
            <person name="Kume K."/>
            <person name="Takagi M."/>
            <person name="Nakayama T."/>
            <person name="Kamikawa R."/>
            <person name="Inagaki Y."/>
            <person name="Hashimoto T."/>
        </authorList>
    </citation>
    <scope>NUCLEOTIDE SEQUENCE [LARGE SCALE GENOMIC DNA]</scope>
    <source>
        <strain evidence="1">NY0173</strain>
    </source>
</reference>
<accession>A0A9K3D5W2</accession>
<keyword evidence="2" id="KW-1185">Reference proteome</keyword>
<dbReference type="AlphaFoldDB" id="A0A9K3D5W2"/>
<evidence type="ECO:0000313" key="2">
    <source>
        <dbReference type="Proteomes" id="UP000265618"/>
    </source>
</evidence>
<protein>
    <submittedName>
        <fullName evidence="1">Uncharacterized protein</fullName>
    </submittedName>
</protein>
<dbReference type="Proteomes" id="UP000265618">
    <property type="component" value="Unassembled WGS sequence"/>
</dbReference>
<evidence type="ECO:0000313" key="1">
    <source>
        <dbReference type="EMBL" id="GIQ88701.1"/>
    </source>
</evidence>
<sequence>MGVFRAAGKLDVTWDRPIPLYWPGETVEGTATFTPKDTITVN</sequence>
<name>A0A9K3D5W2_9EUKA</name>